<dbReference type="STRING" id="44252.DJ90_5403"/>
<evidence type="ECO:0000256" key="4">
    <source>
        <dbReference type="ARBA" id="ARBA00023163"/>
    </source>
</evidence>
<dbReference type="Pfam" id="PF00532">
    <property type="entry name" value="Peripla_BP_1"/>
    <property type="match status" value="1"/>
</dbReference>
<evidence type="ECO:0000313" key="8">
    <source>
        <dbReference type="EMBL" id="MUG25720.1"/>
    </source>
</evidence>
<dbReference type="PANTHER" id="PTHR30146:SF95">
    <property type="entry name" value="RIBOSE OPERON REPRESSOR"/>
    <property type="match status" value="1"/>
</dbReference>
<dbReference type="EMBL" id="JMQA01000063">
    <property type="protein sequence ID" value="KFM83788.1"/>
    <property type="molecule type" value="Genomic_DNA"/>
</dbReference>
<dbReference type="CDD" id="cd06291">
    <property type="entry name" value="PBP1_Qymf-like"/>
    <property type="match status" value="1"/>
</dbReference>
<dbReference type="CDD" id="cd01392">
    <property type="entry name" value="HTH_LacI"/>
    <property type="match status" value="1"/>
</dbReference>
<sequence>MASIKDVAKVAGVSVTTVSRVMNNRGYISKETRRKVEKAMEMIDYHPNEIARALQKNQSYFIGIIVPDSNHPFFSDLIKYVEMSANEKNYKLLVCNSLEDPDKEANYISMLRQNRVDGIIMCSHTMDIESYKKVPFPIVSFDRLVSPNIPCVGSDNYRGGELATEHLIGRGCKRLLHISGPLGLDMLSNRRRDAFVITCMKHGIAYDIIEGAHNKLTFDYFWSFIAEKLPPDKLGEYDGVFCSNDIVAYALYIYAQQHGIRVPEDFKIVGYDYHSFTRMLQNPKLTTIMQPSDRIGAMLTNTLIRMIENTEGELINNTTVDITLIQGETT</sequence>
<accession>A0A090XFQ3</accession>
<evidence type="ECO:0000313" key="10">
    <source>
        <dbReference type="Proteomes" id="UP000442469"/>
    </source>
</evidence>
<proteinExistence type="predicted"/>
<dbReference type="PROSITE" id="PS00356">
    <property type="entry name" value="HTH_LACI_1"/>
    <property type="match status" value="1"/>
</dbReference>
<evidence type="ECO:0000313" key="7">
    <source>
        <dbReference type="EMBL" id="KFM83788.1"/>
    </source>
</evidence>
<evidence type="ECO:0000256" key="1">
    <source>
        <dbReference type="ARBA" id="ARBA00022491"/>
    </source>
</evidence>
<keyword evidence="1" id="KW-0678">Repressor</keyword>
<gene>
    <name evidence="7" type="ORF">DJ90_5403</name>
    <name evidence="8" type="ORF">GNQ08_25495</name>
</gene>
<comment type="caution">
    <text evidence="7">The sequence shown here is derived from an EMBL/GenBank/DDBJ whole genome shotgun (WGS) entry which is preliminary data.</text>
</comment>
<evidence type="ECO:0000259" key="6">
    <source>
        <dbReference type="PROSITE" id="PS50943"/>
    </source>
</evidence>
<keyword evidence="3 8" id="KW-0238">DNA-binding</keyword>
<dbReference type="GeneID" id="77011060"/>
<organism evidence="7 9">
    <name type="scientific">Paenibacillus macerans</name>
    <name type="common">Bacillus macerans</name>
    <dbReference type="NCBI Taxonomy" id="44252"/>
    <lineage>
        <taxon>Bacteria</taxon>
        <taxon>Bacillati</taxon>
        <taxon>Bacillota</taxon>
        <taxon>Bacilli</taxon>
        <taxon>Bacillales</taxon>
        <taxon>Paenibacillaceae</taxon>
        <taxon>Paenibacillus</taxon>
    </lineage>
</organism>
<dbReference type="OrthoDB" id="9796186at2"/>
<dbReference type="PROSITE" id="PS50932">
    <property type="entry name" value="HTH_LACI_2"/>
    <property type="match status" value="1"/>
</dbReference>
<keyword evidence="9" id="KW-1185">Reference proteome</keyword>
<dbReference type="GO" id="GO:0000976">
    <property type="term" value="F:transcription cis-regulatory region binding"/>
    <property type="evidence" value="ECO:0007669"/>
    <property type="project" value="TreeGrafter"/>
</dbReference>
<evidence type="ECO:0000256" key="2">
    <source>
        <dbReference type="ARBA" id="ARBA00023015"/>
    </source>
</evidence>
<keyword evidence="2" id="KW-0805">Transcription regulation</keyword>
<dbReference type="SUPFAM" id="SSF47413">
    <property type="entry name" value="lambda repressor-like DNA-binding domains"/>
    <property type="match status" value="1"/>
</dbReference>
<dbReference type="Pfam" id="PF00356">
    <property type="entry name" value="LacI"/>
    <property type="match status" value="1"/>
</dbReference>
<dbReference type="Gene3D" id="3.40.50.2300">
    <property type="match status" value="2"/>
</dbReference>
<dbReference type="RefSeq" id="WP_036619218.1">
    <property type="nucleotide sequence ID" value="NZ_BOSD01000002.1"/>
</dbReference>
<feature type="domain" description="HTH cro/C1-type" evidence="6">
    <location>
        <begin position="3"/>
        <end position="46"/>
    </location>
</feature>
<dbReference type="InterPro" id="IPR028082">
    <property type="entry name" value="Peripla_BP_I"/>
</dbReference>
<evidence type="ECO:0000313" key="9">
    <source>
        <dbReference type="Proteomes" id="UP000029278"/>
    </source>
</evidence>
<dbReference type="Proteomes" id="UP000029278">
    <property type="component" value="Unassembled WGS sequence"/>
</dbReference>
<dbReference type="InterPro" id="IPR000843">
    <property type="entry name" value="HTH_LacI"/>
</dbReference>
<name>A0A090XFQ3_PAEMA</name>
<dbReference type="InterPro" id="IPR001761">
    <property type="entry name" value="Peripla_BP/Lac1_sug-bd_dom"/>
</dbReference>
<dbReference type="PRINTS" id="PR00036">
    <property type="entry name" value="HTHLACI"/>
</dbReference>
<reference evidence="8 10" key="2">
    <citation type="submission" date="2019-11" db="EMBL/GenBank/DDBJ databases">
        <title>Draft genome sequences of five Paenibacillus species of dairy origin.</title>
        <authorList>
            <person name="Olajide A.M."/>
            <person name="Chen S."/>
            <person name="Lapointe G."/>
        </authorList>
    </citation>
    <scope>NUCLEOTIDE SEQUENCE [LARGE SCALE GENOMIC DNA]</scope>
    <source>
        <strain evidence="8 10">3CT49</strain>
    </source>
</reference>
<evidence type="ECO:0000256" key="3">
    <source>
        <dbReference type="ARBA" id="ARBA00023125"/>
    </source>
</evidence>
<dbReference type="PROSITE" id="PS50943">
    <property type="entry name" value="HTH_CROC1"/>
    <property type="match status" value="1"/>
</dbReference>
<dbReference type="SUPFAM" id="SSF53822">
    <property type="entry name" value="Periplasmic binding protein-like I"/>
    <property type="match status" value="1"/>
</dbReference>
<evidence type="ECO:0000259" key="5">
    <source>
        <dbReference type="PROSITE" id="PS50932"/>
    </source>
</evidence>
<feature type="domain" description="HTH lacI-type" evidence="5">
    <location>
        <begin position="2"/>
        <end position="56"/>
    </location>
</feature>
<dbReference type="AlphaFoldDB" id="A0A090XFQ3"/>
<reference evidence="7 9" key="1">
    <citation type="submission" date="2014-04" db="EMBL/GenBank/DDBJ databases">
        <authorList>
            <person name="Bishop-Lilly K.A."/>
            <person name="Broomall S.M."/>
            <person name="Chain P.S."/>
            <person name="Chertkov O."/>
            <person name="Coyne S.R."/>
            <person name="Daligault H.E."/>
            <person name="Davenport K.W."/>
            <person name="Erkkila T."/>
            <person name="Frey K.G."/>
            <person name="Gibbons H.S."/>
            <person name="Gu W."/>
            <person name="Jaissle J."/>
            <person name="Johnson S.L."/>
            <person name="Koroleva G.I."/>
            <person name="Ladner J.T."/>
            <person name="Lo C.-C."/>
            <person name="Minogue T.D."/>
            <person name="Munk C."/>
            <person name="Palacios G.F."/>
            <person name="Redden C.L."/>
            <person name="Rosenzweig C.N."/>
            <person name="Scholz M.B."/>
            <person name="Teshima H."/>
            <person name="Xu Y."/>
        </authorList>
    </citation>
    <scope>NUCLEOTIDE SEQUENCE [LARGE SCALE GENOMIC DNA]</scope>
    <source>
        <strain evidence="7 9">8244</strain>
    </source>
</reference>
<dbReference type="EMBL" id="WNZZ01000029">
    <property type="protein sequence ID" value="MUG25720.1"/>
    <property type="molecule type" value="Genomic_DNA"/>
</dbReference>
<dbReference type="SMART" id="SM00354">
    <property type="entry name" value="HTH_LACI"/>
    <property type="match status" value="1"/>
</dbReference>
<dbReference type="PANTHER" id="PTHR30146">
    <property type="entry name" value="LACI-RELATED TRANSCRIPTIONAL REPRESSOR"/>
    <property type="match status" value="1"/>
</dbReference>
<dbReference type="Gene3D" id="1.10.260.40">
    <property type="entry name" value="lambda repressor-like DNA-binding domains"/>
    <property type="match status" value="1"/>
</dbReference>
<dbReference type="HOGENOM" id="CLU_037628_6_0_9"/>
<dbReference type="InterPro" id="IPR010982">
    <property type="entry name" value="Lambda_DNA-bd_dom_sf"/>
</dbReference>
<dbReference type="GO" id="GO:0003700">
    <property type="term" value="F:DNA-binding transcription factor activity"/>
    <property type="evidence" value="ECO:0007669"/>
    <property type="project" value="TreeGrafter"/>
</dbReference>
<dbReference type="PATRIC" id="fig|44252.3.peg.6634"/>
<protein>
    <submittedName>
        <fullName evidence="7">Helix-turn-helix family protein</fullName>
    </submittedName>
    <submittedName>
        <fullName evidence="8">LacI family DNA-binding transcriptional regulator</fullName>
    </submittedName>
</protein>
<keyword evidence="4" id="KW-0804">Transcription</keyword>
<dbReference type="Proteomes" id="UP000442469">
    <property type="component" value="Unassembled WGS sequence"/>
</dbReference>
<dbReference type="InterPro" id="IPR001387">
    <property type="entry name" value="Cro/C1-type_HTH"/>
</dbReference>